<evidence type="ECO:0000313" key="2">
    <source>
        <dbReference type="EMBL" id="GBP51603.1"/>
    </source>
</evidence>
<reference evidence="2 3" key="1">
    <citation type="journal article" date="2019" name="Commun. Biol.">
        <title>The bagworm genome reveals a unique fibroin gene that provides high tensile strength.</title>
        <authorList>
            <person name="Kono N."/>
            <person name="Nakamura H."/>
            <person name="Ohtoshi R."/>
            <person name="Tomita M."/>
            <person name="Numata K."/>
            <person name="Arakawa K."/>
        </authorList>
    </citation>
    <scope>NUCLEOTIDE SEQUENCE [LARGE SCALE GENOMIC DNA]</scope>
</reference>
<dbReference type="Proteomes" id="UP000299102">
    <property type="component" value="Unassembled WGS sequence"/>
</dbReference>
<feature type="region of interest" description="Disordered" evidence="1">
    <location>
        <begin position="22"/>
        <end position="53"/>
    </location>
</feature>
<name>A0A4C1WKQ5_EUMVA</name>
<proteinExistence type="predicted"/>
<sequence>MRPAAKACIATRIGFNLIRIKSTGREPHAPPTKQPRAYNFPKRYRRSPRTARQRNTTLARCINESWTDIIRVQIINISGSKIMKVLSEYVSERKRSREYIVSAVFHVLRDAGDPDTRI</sequence>
<gene>
    <name evidence="2" type="ORF">EVAR_42787_1</name>
</gene>
<protein>
    <submittedName>
        <fullName evidence="2">Uncharacterized protein</fullName>
    </submittedName>
</protein>
<keyword evidence="3" id="KW-1185">Reference proteome</keyword>
<comment type="caution">
    <text evidence="2">The sequence shown here is derived from an EMBL/GenBank/DDBJ whole genome shotgun (WGS) entry which is preliminary data.</text>
</comment>
<evidence type="ECO:0000313" key="3">
    <source>
        <dbReference type="Proteomes" id="UP000299102"/>
    </source>
</evidence>
<dbReference type="EMBL" id="BGZK01000584">
    <property type="protein sequence ID" value="GBP51603.1"/>
    <property type="molecule type" value="Genomic_DNA"/>
</dbReference>
<accession>A0A4C1WKQ5</accession>
<evidence type="ECO:0000256" key="1">
    <source>
        <dbReference type="SAM" id="MobiDB-lite"/>
    </source>
</evidence>
<organism evidence="2 3">
    <name type="scientific">Eumeta variegata</name>
    <name type="common">Bagworm moth</name>
    <name type="synonym">Eumeta japonica</name>
    <dbReference type="NCBI Taxonomy" id="151549"/>
    <lineage>
        <taxon>Eukaryota</taxon>
        <taxon>Metazoa</taxon>
        <taxon>Ecdysozoa</taxon>
        <taxon>Arthropoda</taxon>
        <taxon>Hexapoda</taxon>
        <taxon>Insecta</taxon>
        <taxon>Pterygota</taxon>
        <taxon>Neoptera</taxon>
        <taxon>Endopterygota</taxon>
        <taxon>Lepidoptera</taxon>
        <taxon>Glossata</taxon>
        <taxon>Ditrysia</taxon>
        <taxon>Tineoidea</taxon>
        <taxon>Psychidae</taxon>
        <taxon>Oiketicinae</taxon>
        <taxon>Eumeta</taxon>
    </lineage>
</organism>
<feature type="compositionally biased region" description="Basic residues" evidence="1">
    <location>
        <begin position="42"/>
        <end position="52"/>
    </location>
</feature>
<dbReference type="AlphaFoldDB" id="A0A4C1WKQ5"/>